<name>A0A0M3HW36_ASCLU</name>
<feature type="region of interest" description="Disordered" evidence="1">
    <location>
        <begin position="45"/>
        <end position="65"/>
    </location>
</feature>
<accession>A0A0M3HW36</accession>
<reference evidence="3" key="1">
    <citation type="submission" date="2017-02" db="UniProtKB">
        <authorList>
            <consortium name="WormBaseParasite"/>
        </authorList>
    </citation>
    <scope>IDENTIFICATION</scope>
</reference>
<dbReference type="WBParaSite" id="ALUE_0000728701-mRNA-1">
    <property type="protein sequence ID" value="ALUE_0000728701-mRNA-1"/>
    <property type="gene ID" value="ALUE_0000728701"/>
</dbReference>
<evidence type="ECO:0000256" key="1">
    <source>
        <dbReference type="SAM" id="MobiDB-lite"/>
    </source>
</evidence>
<evidence type="ECO:0000313" key="2">
    <source>
        <dbReference type="Proteomes" id="UP000036681"/>
    </source>
</evidence>
<dbReference type="AlphaFoldDB" id="A0A0M3HW36"/>
<sequence>MTEDDLWNNMPKNIYDASYKILPKPLPRAWVKKSSYHQPIVREWSERSNEGEEQTEDGDSKRFHQKYKKKKKSLAILTGIVDHNRSECEYELEEEQSVRKEHSGERTFNA</sequence>
<dbReference type="Proteomes" id="UP000036681">
    <property type="component" value="Unplaced"/>
</dbReference>
<proteinExistence type="predicted"/>
<evidence type="ECO:0000313" key="3">
    <source>
        <dbReference type="WBParaSite" id="ALUE_0000728701-mRNA-1"/>
    </source>
</evidence>
<protein>
    <submittedName>
        <fullName evidence="3">Ovule protein</fullName>
    </submittedName>
</protein>
<organism evidence="2 3">
    <name type="scientific">Ascaris lumbricoides</name>
    <name type="common">Giant roundworm</name>
    <dbReference type="NCBI Taxonomy" id="6252"/>
    <lineage>
        <taxon>Eukaryota</taxon>
        <taxon>Metazoa</taxon>
        <taxon>Ecdysozoa</taxon>
        <taxon>Nematoda</taxon>
        <taxon>Chromadorea</taxon>
        <taxon>Rhabditida</taxon>
        <taxon>Spirurina</taxon>
        <taxon>Ascaridomorpha</taxon>
        <taxon>Ascaridoidea</taxon>
        <taxon>Ascarididae</taxon>
        <taxon>Ascaris</taxon>
    </lineage>
</organism>
<keyword evidence="2" id="KW-1185">Reference proteome</keyword>